<sequence>MAADDDKIDGAQITSARKELKFDDTTGRFFETGIEKEECIPDEEYCMVDEDSGNKIRLTVAEKERIFLDSIQSYYASGRQLLSDEDFDLLKEDLQWNGSPVVVVSREESKFLAATQAYLKGEPIMDDGEFDSLKKELKETGSKFAVDTDPKCYIDTGVCKVTLQKDKFRSNLLYLPAGAILSIVWLALGFEIIEPIIRLNPIILFALGTPLITKGATVITEDYLFVNNLVAYGPCPSCEYENRLYFGDMLGVEGFGAEGNVKCPNCKTVFTVQRESLRASTLPK</sequence>
<dbReference type="PANTHER" id="PTHR31032:SF1">
    <property type="entry name" value="PGR5-LIKE PROTEIN 1B, CHLOROPLASTIC"/>
    <property type="match status" value="1"/>
</dbReference>
<protein>
    <submittedName>
        <fullName evidence="2">Uncharacterized protein</fullName>
    </submittedName>
</protein>
<evidence type="ECO:0000256" key="1">
    <source>
        <dbReference type="SAM" id="Phobius"/>
    </source>
</evidence>
<accession>A0A1E7FKP9</accession>
<evidence type="ECO:0000313" key="3">
    <source>
        <dbReference type="Proteomes" id="UP000095751"/>
    </source>
</evidence>
<dbReference type="PANTHER" id="PTHR31032">
    <property type="entry name" value="PGR5-LIKE PROTEIN 1B, CHLOROPLASTIC"/>
    <property type="match status" value="1"/>
</dbReference>
<dbReference type="InterPro" id="IPR039987">
    <property type="entry name" value="PGRL1"/>
</dbReference>
<keyword evidence="1" id="KW-0472">Membrane</keyword>
<dbReference type="GO" id="GO:0009535">
    <property type="term" value="C:chloroplast thylakoid membrane"/>
    <property type="evidence" value="ECO:0007669"/>
    <property type="project" value="InterPro"/>
</dbReference>
<gene>
    <name evidence="2" type="ORF">FRACYDRAFT_182880</name>
</gene>
<dbReference type="Proteomes" id="UP000095751">
    <property type="component" value="Unassembled WGS sequence"/>
</dbReference>
<keyword evidence="1" id="KW-1133">Transmembrane helix</keyword>
<dbReference type="AlphaFoldDB" id="A0A1E7FKP9"/>
<dbReference type="OrthoDB" id="38589at2759"/>
<dbReference type="GO" id="GO:0009773">
    <property type="term" value="P:photosynthetic electron transport in photosystem I"/>
    <property type="evidence" value="ECO:0007669"/>
    <property type="project" value="InterPro"/>
</dbReference>
<name>A0A1E7FKP9_9STRA</name>
<dbReference type="InParanoid" id="A0A1E7FKP9"/>
<keyword evidence="1" id="KW-0812">Transmembrane</keyword>
<feature type="transmembrane region" description="Helical" evidence="1">
    <location>
        <begin position="172"/>
        <end position="193"/>
    </location>
</feature>
<dbReference type="EMBL" id="KV784356">
    <property type="protein sequence ID" value="OEU18748.1"/>
    <property type="molecule type" value="Genomic_DNA"/>
</dbReference>
<evidence type="ECO:0000313" key="2">
    <source>
        <dbReference type="EMBL" id="OEU18748.1"/>
    </source>
</evidence>
<organism evidence="2 3">
    <name type="scientific">Fragilariopsis cylindrus CCMP1102</name>
    <dbReference type="NCBI Taxonomy" id="635003"/>
    <lineage>
        <taxon>Eukaryota</taxon>
        <taxon>Sar</taxon>
        <taxon>Stramenopiles</taxon>
        <taxon>Ochrophyta</taxon>
        <taxon>Bacillariophyta</taxon>
        <taxon>Bacillariophyceae</taxon>
        <taxon>Bacillariophycidae</taxon>
        <taxon>Bacillariales</taxon>
        <taxon>Bacillariaceae</taxon>
        <taxon>Fragilariopsis</taxon>
    </lineage>
</organism>
<dbReference type="KEGG" id="fcy:FRACYDRAFT_182880"/>
<proteinExistence type="predicted"/>
<dbReference type="GO" id="GO:0016730">
    <property type="term" value="F:oxidoreductase activity, acting on iron-sulfur proteins as donors"/>
    <property type="evidence" value="ECO:0007669"/>
    <property type="project" value="InterPro"/>
</dbReference>
<keyword evidence="3" id="KW-1185">Reference proteome</keyword>
<reference evidence="2 3" key="1">
    <citation type="submission" date="2016-09" db="EMBL/GenBank/DDBJ databases">
        <title>Extensive genetic diversity and differential bi-allelic expression allows diatom success in the polar Southern Ocean.</title>
        <authorList>
            <consortium name="DOE Joint Genome Institute"/>
            <person name="Mock T."/>
            <person name="Otillar R.P."/>
            <person name="Strauss J."/>
            <person name="Dupont C."/>
            <person name="Frickenhaus S."/>
            <person name="Maumus F."/>
            <person name="Mcmullan M."/>
            <person name="Sanges R."/>
            <person name="Schmutz J."/>
            <person name="Toseland A."/>
            <person name="Valas R."/>
            <person name="Veluchamy A."/>
            <person name="Ward B.J."/>
            <person name="Allen A."/>
            <person name="Barry K."/>
            <person name="Falciatore A."/>
            <person name="Ferrante M."/>
            <person name="Fortunato A.E."/>
            <person name="Gloeckner G."/>
            <person name="Gruber A."/>
            <person name="Hipkin R."/>
            <person name="Janech M."/>
            <person name="Kroth P."/>
            <person name="Leese F."/>
            <person name="Lindquist E."/>
            <person name="Lyon B.R."/>
            <person name="Martin J."/>
            <person name="Mayer C."/>
            <person name="Parker M."/>
            <person name="Quesneville H."/>
            <person name="Raymond J."/>
            <person name="Uhlig C."/>
            <person name="Valentin K.U."/>
            <person name="Worden A.Z."/>
            <person name="Armbrust E.V."/>
            <person name="Bowler C."/>
            <person name="Green B."/>
            <person name="Moulton V."/>
            <person name="Van Oosterhout C."/>
            <person name="Grigoriev I."/>
        </authorList>
    </citation>
    <scope>NUCLEOTIDE SEQUENCE [LARGE SCALE GENOMIC DNA]</scope>
    <source>
        <strain evidence="2 3">CCMP1102</strain>
    </source>
</reference>